<keyword evidence="2" id="KW-0963">Cytoplasm</keyword>
<comment type="caution">
    <text evidence="7">The sequence shown here is derived from an EMBL/GenBank/DDBJ whole genome shotgun (WGS) entry which is preliminary data.</text>
</comment>
<accession>A0ABP0K9I7</accession>
<evidence type="ECO:0000313" key="7">
    <source>
        <dbReference type="EMBL" id="CAK9022938.1"/>
    </source>
</evidence>
<dbReference type="InterPro" id="IPR056159">
    <property type="entry name" value="Beta-prop_IFT121_TULP_N"/>
</dbReference>
<evidence type="ECO:0000256" key="3">
    <source>
        <dbReference type="ARBA" id="ARBA00022574"/>
    </source>
</evidence>
<dbReference type="Proteomes" id="UP001642464">
    <property type="component" value="Unassembled WGS sequence"/>
</dbReference>
<keyword evidence="4" id="KW-0677">Repeat</keyword>
<comment type="subcellular location">
    <subcellularLocation>
        <location evidence="1">Cytoplasm</location>
    </subcellularLocation>
</comment>
<dbReference type="Pfam" id="PF24797">
    <property type="entry name" value="Beta-prop_WDR35_TULP_N"/>
    <property type="match status" value="2"/>
</dbReference>
<proteinExistence type="predicted"/>
<feature type="domain" description="IFT121 second beta-propeller" evidence="5">
    <location>
        <begin position="374"/>
        <end position="597"/>
    </location>
</feature>
<protein>
    <submittedName>
        <fullName evidence="7">WD repeat-containing protein 35 (Naofen)</fullName>
    </submittedName>
</protein>
<feature type="domain" description="IFT121/TULP4 N-terminal" evidence="6">
    <location>
        <begin position="104"/>
        <end position="189"/>
    </location>
</feature>
<evidence type="ECO:0000313" key="8">
    <source>
        <dbReference type="Proteomes" id="UP001642464"/>
    </source>
</evidence>
<evidence type="ECO:0000256" key="4">
    <source>
        <dbReference type="ARBA" id="ARBA00022737"/>
    </source>
</evidence>
<dbReference type="InterPro" id="IPR039857">
    <property type="entry name" value="Ift122/121"/>
</dbReference>
<dbReference type="InterPro" id="IPR036322">
    <property type="entry name" value="WD40_repeat_dom_sf"/>
</dbReference>
<dbReference type="InterPro" id="IPR015943">
    <property type="entry name" value="WD40/YVTN_repeat-like_dom_sf"/>
</dbReference>
<evidence type="ECO:0000256" key="1">
    <source>
        <dbReference type="ARBA" id="ARBA00004496"/>
    </source>
</evidence>
<evidence type="ECO:0000259" key="5">
    <source>
        <dbReference type="Pfam" id="PF23390"/>
    </source>
</evidence>
<name>A0ABP0K9I7_9DINO</name>
<dbReference type="Gene3D" id="2.130.10.10">
    <property type="entry name" value="YVTN repeat-like/Quinoprotein amine dehydrogenase"/>
    <property type="match status" value="1"/>
</dbReference>
<evidence type="ECO:0000256" key="2">
    <source>
        <dbReference type="ARBA" id="ARBA00022490"/>
    </source>
</evidence>
<dbReference type="InterPro" id="IPR056158">
    <property type="entry name" value="Beta-prop_IFT121_2nd"/>
</dbReference>
<keyword evidence="8" id="KW-1185">Reference proteome</keyword>
<dbReference type="SUPFAM" id="SSF50978">
    <property type="entry name" value="WD40 repeat-like"/>
    <property type="match status" value="1"/>
</dbReference>
<dbReference type="Pfam" id="PF23390">
    <property type="entry name" value="Beta-prop_WDR35_2nd"/>
    <property type="match status" value="1"/>
</dbReference>
<keyword evidence="3" id="KW-0853">WD repeat</keyword>
<feature type="domain" description="IFT121/TULP4 N-terminal" evidence="6">
    <location>
        <begin position="192"/>
        <end position="369"/>
    </location>
</feature>
<dbReference type="EMBL" id="CAXAMM010010280">
    <property type="protein sequence ID" value="CAK9022938.1"/>
    <property type="molecule type" value="Genomic_DNA"/>
</dbReference>
<sequence length="750" mass="83620">MEDCGPVTWSQRWKELAMRWIEVHLEQILANDALLLLLMEASQLEAFQDLCRQLQAAGAGCTLTAFSFIHGARRWGFALLAAASVALPPLKLQKMRFLLQADSVYLSKKIAIPHQLALQVVSWNSAQGWIACGGESGLLKVLKLESSEGGKAAAGQSNLSMNQTLEGHQGTIMVITWNENFRKLTTSDQPVKTQLAFVEWSPDGKNILFCTLNGEVHVYDNEGIYSHKVPIYCLDSGTEGTVAIAGIDWFAGPSGPDNQTPTLCLGFENGRVQIMRSDADDKPVLLDTQLRCTGLKWDPNGSVVAIAGIQAQGATNEREVGVVQFYAPSGQHLRSLRVPGQNLRAISWEGSGLRLALAVDSHIFFANIRPDYLWGYFSHTLVYAVLRKERNEHVVVFWDTHTDEKYTKYIKHVTHIRSSEEYCVLVTKADDASGQHIVIVCNDIGSPVDSKYMQLEPMHVAMTNSHVIATSEDVVYIWNYRSSVSRQAQGDLASAAAGMKQWHQHARFHIDESFAPGSGTHDKEGFVPPSTTTQDPIACICATEQCLLVARESGIVQRYALPHLALEARFTIRCRPQVIAANCESTRMSVIDINGVWNSSFQLASTRRGVAVDCRIRSRPPLCFLLAGWYGPPASRRLCLLFLYYSCLPVEPPLFLRSACIYTNICIIVYYIKYTLYIYKQYIIKLVVSELLPMHTEFSKEDHYIVMAVCQLLLRFFCSLTSRSDVSLVFTFGLTLAREASRVSLKTVLS</sequence>
<dbReference type="PANTHER" id="PTHR12764">
    <property type="entry name" value="WD REPEAT DOMAIN-RELATED"/>
    <property type="match status" value="1"/>
</dbReference>
<evidence type="ECO:0000259" key="6">
    <source>
        <dbReference type="Pfam" id="PF24797"/>
    </source>
</evidence>
<gene>
    <name evidence="7" type="ORF">SCF082_LOCUS15991</name>
</gene>
<dbReference type="PANTHER" id="PTHR12764:SF5">
    <property type="entry name" value="LD29485P"/>
    <property type="match status" value="1"/>
</dbReference>
<organism evidence="7 8">
    <name type="scientific">Durusdinium trenchii</name>
    <dbReference type="NCBI Taxonomy" id="1381693"/>
    <lineage>
        <taxon>Eukaryota</taxon>
        <taxon>Sar</taxon>
        <taxon>Alveolata</taxon>
        <taxon>Dinophyceae</taxon>
        <taxon>Suessiales</taxon>
        <taxon>Symbiodiniaceae</taxon>
        <taxon>Durusdinium</taxon>
    </lineage>
</organism>
<reference evidence="7 8" key="1">
    <citation type="submission" date="2024-02" db="EMBL/GenBank/DDBJ databases">
        <authorList>
            <person name="Chen Y."/>
            <person name="Shah S."/>
            <person name="Dougan E. K."/>
            <person name="Thang M."/>
            <person name="Chan C."/>
        </authorList>
    </citation>
    <scope>NUCLEOTIDE SEQUENCE [LARGE SCALE GENOMIC DNA]</scope>
</reference>